<organism evidence="2 3">
    <name type="scientific">Ligilactobacillus ruminis ATCC 25644</name>
    <dbReference type="NCBI Taxonomy" id="525362"/>
    <lineage>
        <taxon>Bacteria</taxon>
        <taxon>Bacillati</taxon>
        <taxon>Bacillota</taxon>
        <taxon>Bacilli</taxon>
        <taxon>Lactobacillales</taxon>
        <taxon>Lactobacillaceae</taxon>
        <taxon>Ligilactobacillus</taxon>
    </lineage>
</organism>
<feature type="region of interest" description="Disordered" evidence="1">
    <location>
        <begin position="1"/>
        <end position="21"/>
    </location>
</feature>
<dbReference type="EMBL" id="ACGS02000044">
    <property type="protein sequence ID" value="EFZ34225.1"/>
    <property type="molecule type" value="Genomic_DNA"/>
</dbReference>
<evidence type="ECO:0000313" key="3">
    <source>
        <dbReference type="Proteomes" id="UP000004099"/>
    </source>
</evidence>
<dbReference type="AlphaFoldDB" id="E7FRU3"/>
<gene>
    <name evidence="2" type="ORF">HMPREF0542_11620</name>
</gene>
<dbReference type="HOGENOM" id="CLU_3169603_0_0_9"/>
<comment type="caution">
    <text evidence="2">The sequence shown here is derived from an EMBL/GenBank/DDBJ whole genome shotgun (WGS) entry which is preliminary data.</text>
</comment>
<sequence length="47" mass="5492">MLNTNIKHKTKRPKNVPQIENSDDLQSLANHPVFFVYMTIFVYNGNN</sequence>
<dbReference type="Proteomes" id="UP000004099">
    <property type="component" value="Unassembled WGS sequence"/>
</dbReference>
<evidence type="ECO:0000256" key="1">
    <source>
        <dbReference type="SAM" id="MobiDB-lite"/>
    </source>
</evidence>
<reference evidence="2 3" key="1">
    <citation type="submission" date="2011-01" db="EMBL/GenBank/DDBJ databases">
        <authorList>
            <person name="Muzny D."/>
            <person name="Qin X."/>
            <person name="Buhay C."/>
            <person name="Dugan-Rocha S."/>
            <person name="Ding Y."/>
            <person name="Chen G."/>
            <person name="Hawes A."/>
            <person name="Holder M."/>
            <person name="Jhangiani S."/>
            <person name="Johnson A."/>
            <person name="Khan Z."/>
            <person name="Li Z."/>
            <person name="Liu W."/>
            <person name="Liu X."/>
            <person name="Perez L."/>
            <person name="Shen H."/>
            <person name="Wang Q."/>
            <person name="Watt J."/>
            <person name="Xi L."/>
            <person name="Xin Y."/>
            <person name="Zhou J."/>
            <person name="Deng J."/>
            <person name="Jiang H."/>
            <person name="Liu Y."/>
            <person name="Qu J."/>
            <person name="Song X.-Z."/>
            <person name="Zhang L."/>
            <person name="Villasana D."/>
            <person name="Johnson A."/>
            <person name="Liu J."/>
            <person name="Liyanage D."/>
            <person name="Lorensuhewa L."/>
            <person name="Robinson T."/>
            <person name="Song A."/>
            <person name="Song B.-B."/>
            <person name="Dinh H."/>
            <person name="Thornton R."/>
            <person name="Coyle M."/>
            <person name="Francisco L."/>
            <person name="Jackson L."/>
            <person name="Javaid M."/>
            <person name="Korchina V."/>
            <person name="Kovar C."/>
            <person name="Mata R."/>
            <person name="Mathew T."/>
            <person name="Ngo R."/>
            <person name="Nguyen L."/>
            <person name="Nguyen N."/>
            <person name="Okwuonu G."/>
            <person name="Ongeri F."/>
            <person name="Pham C."/>
            <person name="Simmons D."/>
            <person name="Wilczek-Boney K."/>
            <person name="Hale W."/>
            <person name="Jakkamsetti A."/>
            <person name="Pham P."/>
            <person name="Ruth R."/>
            <person name="San Lucas F."/>
            <person name="Warren J."/>
            <person name="Zhang J."/>
            <person name="Zhao Z."/>
            <person name="Zhou C."/>
            <person name="Zhu D."/>
            <person name="Lee S."/>
            <person name="Bess C."/>
            <person name="Blankenburg K."/>
            <person name="Forbes L."/>
            <person name="Fu Q."/>
            <person name="Gubbala S."/>
            <person name="Hirani K."/>
            <person name="Jayaseelan J.C."/>
            <person name="Lara F."/>
            <person name="Munidasa M."/>
            <person name="Palculict T."/>
            <person name="Patil S."/>
            <person name="Pu L.-L."/>
            <person name="Saada N."/>
            <person name="Tang L."/>
            <person name="Weissenberger G."/>
            <person name="Zhu Y."/>
            <person name="Hemphill L."/>
            <person name="Shang Y."/>
            <person name="Youmans B."/>
            <person name="Ayvaz T."/>
            <person name="Ross M."/>
            <person name="Santibanez J."/>
            <person name="Aqrawi P."/>
            <person name="Gross S."/>
            <person name="Joshi V."/>
            <person name="Fowler G."/>
            <person name="Nazareth L."/>
            <person name="Reid J."/>
            <person name="Worley K."/>
            <person name="Petrosino J."/>
            <person name="Highlander S."/>
            <person name="Gibbs R."/>
        </authorList>
    </citation>
    <scope>NUCLEOTIDE SEQUENCE [LARGE SCALE GENOMIC DNA]</scope>
    <source>
        <strain evidence="2 3">ATCC 25644</strain>
    </source>
</reference>
<name>E7FRU3_9LACO</name>
<protein>
    <submittedName>
        <fullName evidence="2">Uncharacterized protein</fullName>
    </submittedName>
</protein>
<accession>E7FRU3</accession>
<proteinExistence type="predicted"/>
<feature type="compositionally biased region" description="Basic residues" evidence="1">
    <location>
        <begin position="1"/>
        <end position="14"/>
    </location>
</feature>
<evidence type="ECO:0000313" key="2">
    <source>
        <dbReference type="EMBL" id="EFZ34225.1"/>
    </source>
</evidence>